<dbReference type="PROSITE" id="PS50878">
    <property type="entry name" value="RT_POL"/>
    <property type="match status" value="1"/>
</dbReference>
<dbReference type="AlphaFoldDB" id="A0A812MZX6"/>
<dbReference type="EMBL" id="CAJNJA010011476">
    <property type="protein sequence ID" value="CAE7273332.1"/>
    <property type="molecule type" value="Genomic_DNA"/>
</dbReference>
<protein>
    <recommendedName>
        <fullName evidence="1">Reverse transcriptase domain-containing protein</fullName>
    </recommendedName>
</protein>
<dbReference type="Proteomes" id="UP000601435">
    <property type="component" value="Unassembled WGS sequence"/>
</dbReference>
<accession>A0A812MZX6</accession>
<sequence>MSGIPNELLAALSRDEDGISFLCNHLTMMLSCPQAAPEDYVRAFVCLIPKKPDIKLPSDLRPIALLESTLKLCSGLLFRRWVARCRIPQAQKGALPGCQTLSALFLAQQLLYVEYKTAKPGLWLLVDVAQAFDSLRRSRILEYLISGPPELSKEAAALFEYLKSYMVFHWGGHAWTELTSTGIQQGSPPSAGLFALILGEALDALFCSWDTHENIRARHRDAMGRPLHGWAFADDCILNFLGWSDYKKGFSSLLLAFQELGLSINLSKTYLIVHPSLLEDGLAYFRDDPDHPGFRCKWVQEGLYLRKPFKHFVGATNLSDWALSAARALSHAGWETLAAPAKCCNWSDVHTALRMVNRYIFSKWAWFGPMFEPLQYVLDAIGVMNCTMLLLMLKLYLPSDLAQAKAMTLNRQRRRCVKQLLTVIPRKSWSYLVVRRKWCYLGHCLRRNETALESTLLFCSDPAQHKQAVPAPWNTIFSFGLGICGCLGLDDLRSLAMDKAAWNARADTVALSYVMHTGYFSELLWSSWRDAFRSSECVTWYLSVALFPCNGCLYMAWLDPEYGSMVLSIESDIVDALHLLKASRNFFNLDVLVSARWGDVLLPDIPAITSRIFKDLGVVATWSLHPET</sequence>
<comment type="caution">
    <text evidence="2">The sequence shown here is derived from an EMBL/GenBank/DDBJ whole genome shotgun (WGS) entry which is preliminary data.</text>
</comment>
<name>A0A812MZX6_9DINO</name>
<dbReference type="InterPro" id="IPR000477">
    <property type="entry name" value="RT_dom"/>
</dbReference>
<dbReference type="OrthoDB" id="409457at2759"/>
<evidence type="ECO:0000313" key="3">
    <source>
        <dbReference type="Proteomes" id="UP000601435"/>
    </source>
</evidence>
<dbReference type="PANTHER" id="PTHR19446">
    <property type="entry name" value="REVERSE TRANSCRIPTASES"/>
    <property type="match status" value="1"/>
</dbReference>
<organism evidence="2 3">
    <name type="scientific">Symbiodinium necroappetens</name>
    <dbReference type="NCBI Taxonomy" id="1628268"/>
    <lineage>
        <taxon>Eukaryota</taxon>
        <taxon>Sar</taxon>
        <taxon>Alveolata</taxon>
        <taxon>Dinophyceae</taxon>
        <taxon>Suessiales</taxon>
        <taxon>Symbiodiniaceae</taxon>
        <taxon>Symbiodinium</taxon>
    </lineage>
</organism>
<reference evidence="2" key="1">
    <citation type="submission" date="2021-02" db="EMBL/GenBank/DDBJ databases">
        <authorList>
            <person name="Dougan E. K."/>
            <person name="Rhodes N."/>
            <person name="Thang M."/>
            <person name="Chan C."/>
        </authorList>
    </citation>
    <scope>NUCLEOTIDE SEQUENCE</scope>
</reference>
<feature type="domain" description="Reverse transcriptase" evidence="1">
    <location>
        <begin position="29"/>
        <end position="284"/>
    </location>
</feature>
<gene>
    <name evidence="2" type="ORF">SNEC2469_LOCUS6595</name>
</gene>
<proteinExistence type="predicted"/>
<evidence type="ECO:0000259" key="1">
    <source>
        <dbReference type="PROSITE" id="PS50878"/>
    </source>
</evidence>
<keyword evidence="3" id="KW-1185">Reference proteome</keyword>
<dbReference type="Pfam" id="PF00078">
    <property type="entry name" value="RVT_1"/>
    <property type="match status" value="1"/>
</dbReference>
<evidence type="ECO:0000313" key="2">
    <source>
        <dbReference type="EMBL" id="CAE7273332.1"/>
    </source>
</evidence>